<dbReference type="InterPro" id="IPR027417">
    <property type="entry name" value="P-loop_NTPase"/>
</dbReference>
<dbReference type="eggNOG" id="ENOG5032TE3">
    <property type="taxonomic scope" value="Bacteria"/>
</dbReference>
<dbReference type="AlphaFoldDB" id="B0CGB7"/>
<proteinExistence type="predicted"/>
<dbReference type="RefSeq" id="WP_012165885.1">
    <property type="nucleotide sequence ID" value="NC_009925.1"/>
</dbReference>
<dbReference type="Gene3D" id="3.40.50.300">
    <property type="entry name" value="P-loop containing nucleotide triphosphate hydrolases"/>
    <property type="match status" value="1"/>
</dbReference>
<dbReference type="SUPFAM" id="SSF52540">
    <property type="entry name" value="P-loop containing nucleoside triphosphate hydrolases"/>
    <property type="match status" value="1"/>
</dbReference>
<dbReference type="EMBL" id="CP000828">
    <property type="protein sequence ID" value="ABW30670.1"/>
    <property type="molecule type" value="Genomic_DNA"/>
</dbReference>
<keyword evidence="3" id="KW-1185">Reference proteome</keyword>
<reference evidence="2 3" key="1">
    <citation type="journal article" date="2008" name="Proc. Natl. Acad. Sci. U.S.A.">
        <title>Niche adaptation and genome expansion in the chlorophyll d-producing cyanobacterium Acaryochloris marina.</title>
        <authorList>
            <person name="Swingley W.D."/>
            <person name="Chen M."/>
            <person name="Cheung P.C."/>
            <person name="Conrad A.L."/>
            <person name="Dejesa L.C."/>
            <person name="Hao J."/>
            <person name="Honchak B.M."/>
            <person name="Karbach L.E."/>
            <person name="Kurdoglu A."/>
            <person name="Lahiri S."/>
            <person name="Mastrian S.D."/>
            <person name="Miyashita H."/>
            <person name="Page L."/>
            <person name="Ramakrishna P."/>
            <person name="Satoh S."/>
            <person name="Sattley W.M."/>
            <person name="Shimada Y."/>
            <person name="Taylor H.L."/>
            <person name="Tomo T."/>
            <person name="Tsuchiya T."/>
            <person name="Wang Z.T."/>
            <person name="Raymond J."/>
            <person name="Mimuro M."/>
            <person name="Blankenship R.E."/>
            <person name="Touchman J.W."/>
        </authorList>
    </citation>
    <scope>NUCLEOTIDE SEQUENCE [LARGE SCALE GENOMIC DNA]</scope>
    <source>
        <strain evidence="3">MBIC 11017</strain>
    </source>
</reference>
<feature type="domain" description="Sulfotransferase" evidence="1">
    <location>
        <begin position="41"/>
        <end position="248"/>
    </location>
</feature>
<protein>
    <recommendedName>
        <fullName evidence="1">Sulfotransferase domain-containing protein</fullName>
    </recommendedName>
</protein>
<dbReference type="STRING" id="329726.AM1_5723"/>
<dbReference type="GO" id="GO:0008146">
    <property type="term" value="F:sulfotransferase activity"/>
    <property type="evidence" value="ECO:0007669"/>
    <property type="project" value="InterPro"/>
</dbReference>
<name>B0CGB7_ACAM1</name>
<sequence>MNGIKKRLNIEHVTFDLYLIYALKFLYQKLFYLTCPQQQILMIVGCQRSGTSLINRIFARDFNISVYRESSCLSSNDSTQTGYYKLRLNSFQDLESDLLKDKSPTIVLKPLVETQNILHLLDHFPQSKALWMYRGYKDVINSFLNKFSLNVGIRNIKAIIEGNTDFWYSESIPSSVRSTLVEFYRDDIQPADAVALFWYVRNSFFFELELNQNSRVMMCKYEHMVCYPNQFINDIYSFLGKRFRARNTWEINSYSVDKGRSLDLSADIQELCDGLLSRLDQAFDKQMTAGQARPALRVANQRV</sequence>
<evidence type="ECO:0000313" key="2">
    <source>
        <dbReference type="EMBL" id="ABW30670.1"/>
    </source>
</evidence>
<dbReference type="HOGENOM" id="CLU_088219_0_0_3"/>
<dbReference type="Proteomes" id="UP000000268">
    <property type="component" value="Chromosome"/>
</dbReference>
<evidence type="ECO:0000259" key="1">
    <source>
        <dbReference type="Pfam" id="PF00685"/>
    </source>
</evidence>
<accession>B0CGB7</accession>
<organism evidence="2 3">
    <name type="scientific">Acaryochloris marina (strain MBIC 11017)</name>
    <dbReference type="NCBI Taxonomy" id="329726"/>
    <lineage>
        <taxon>Bacteria</taxon>
        <taxon>Bacillati</taxon>
        <taxon>Cyanobacteriota</taxon>
        <taxon>Cyanophyceae</taxon>
        <taxon>Acaryochloridales</taxon>
        <taxon>Acaryochloridaceae</taxon>
        <taxon>Acaryochloris</taxon>
    </lineage>
</organism>
<evidence type="ECO:0000313" key="3">
    <source>
        <dbReference type="Proteomes" id="UP000000268"/>
    </source>
</evidence>
<dbReference type="Pfam" id="PF00685">
    <property type="entry name" value="Sulfotransfer_1"/>
    <property type="match status" value="1"/>
</dbReference>
<dbReference type="InterPro" id="IPR000863">
    <property type="entry name" value="Sulfotransferase_dom"/>
</dbReference>
<dbReference type="OrthoDB" id="1441538at2"/>
<dbReference type="KEGG" id="amr:AM1_5723"/>
<gene>
    <name evidence="2" type="ordered locus">AM1_5723</name>
</gene>